<feature type="domain" description="FAD-binding" evidence="2">
    <location>
        <begin position="7"/>
        <end position="288"/>
    </location>
</feature>
<dbReference type="GO" id="GO:0016628">
    <property type="term" value="F:oxidoreductase activity, acting on the CH-CH group of donors, NAD or NADP as acceptor"/>
    <property type="evidence" value="ECO:0007669"/>
    <property type="project" value="InterPro"/>
</dbReference>
<gene>
    <name evidence="3" type="ORF">EV385_3504</name>
</gene>
<dbReference type="Pfam" id="PF01494">
    <property type="entry name" value="FAD_binding_3"/>
    <property type="match status" value="1"/>
</dbReference>
<evidence type="ECO:0000313" key="3">
    <source>
        <dbReference type="EMBL" id="RZU51671.1"/>
    </source>
</evidence>
<dbReference type="Gene3D" id="3.50.50.60">
    <property type="entry name" value="FAD/NAD(P)-binding domain"/>
    <property type="match status" value="1"/>
</dbReference>
<dbReference type="InterPro" id="IPR011777">
    <property type="entry name" value="Geranylgeranyl_Rdtase_fam"/>
</dbReference>
<evidence type="ECO:0000313" key="4">
    <source>
        <dbReference type="Proteomes" id="UP000292564"/>
    </source>
</evidence>
<dbReference type="InterPro" id="IPR036188">
    <property type="entry name" value="FAD/NAD-bd_sf"/>
</dbReference>
<dbReference type="EMBL" id="SHKY01000001">
    <property type="protein sequence ID" value="RZU51671.1"/>
    <property type="molecule type" value="Genomic_DNA"/>
</dbReference>
<dbReference type="AlphaFoldDB" id="A0A4Q7ZM23"/>
<dbReference type="GO" id="GO:0071949">
    <property type="term" value="F:FAD binding"/>
    <property type="evidence" value="ECO:0007669"/>
    <property type="project" value="InterPro"/>
</dbReference>
<keyword evidence="4" id="KW-1185">Reference proteome</keyword>
<dbReference type="InterPro" id="IPR002938">
    <property type="entry name" value="FAD-bd"/>
</dbReference>
<dbReference type="NCBIfam" id="TIGR02032">
    <property type="entry name" value="GG-red-SF"/>
    <property type="match status" value="1"/>
</dbReference>
<dbReference type="PANTHER" id="PTHR42685">
    <property type="entry name" value="GERANYLGERANYL DIPHOSPHATE REDUCTASE"/>
    <property type="match status" value="1"/>
</dbReference>
<reference evidence="3 4" key="1">
    <citation type="submission" date="2019-02" db="EMBL/GenBank/DDBJ databases">
        <title>Sequencing the genomes of 1000 actinobacteria strains.</title>
        <authorList>
            <person name="Klenk H.-P."/>
        </authorList>
    </citation>
    <scope>NUCLEOTIDE SEQUENCE [LARGE SCALE GENOMIC DNA]</scope>
    <source>
        <strain evidence="3 4">DSM 45162</strain>
    </source>
</reference>
<dbReference type="PANTHER" id="PTHR42685:SF22">
    <property type="entry name" value="CONDITIONED MEDIUM FACTOR RECEPTOR 1"/>
    <property type="match status" value="1"/>
</dbReference>
<accession>A0A4Q7ZM23</accession>
<evidence type="ECO:0000256" key="1">
    <source>
        <dbReference type="SAM" id="MobiDB-lite"/>
    </source>
</evidence>
<name>A0A4Q7ZM23_9ACTN</name>
<dbReference type="InterPro" id="IPR050407">
    <property type="entry name" value="Geranylgeranyl_reductase"/>
</dbReference>
<dbReference type="PRINTS" id="PR00420">
    <property type="entry name" value="RNGMNOXGNASE"/>
</dbReference>
<sequence>MVEAPEWDVAVVGAGPGGLAAACAAASAGARTVVLERAAHPRYKTCGGGLIGTSLGIATERIAVPARDTVAAITFAVDGRRAFTRRGGDTPLLTMVRRDDFDLAWHDAAVAAGAKVRANCQARSITQDRRAASVGLADGSTVTARVVIGADGSAGITSRHVGVTFDQQDLGLEVEVVPDPSQRAAWRGRVLLDWGPVPGSYGWVFPKDDELTVGVIMAKGRGGETKEYLARFLARLGLADRPVRRDSGHLTRCRSAGAPLRRGRVLVVGDAAGLLEPWTREGISYALRSGMWAGQAAATACSRAAEPGEEGPLAEGEKRPLAEGEEGPLAEGVERPLAEGEEGPLAEGVERALAGYERQVTRELVPEMVAGRRLLGVFERHPGLVHAAMATPLGWRAFTAFCRGELSMAHILRRPSIRVAVRALGPPG</sequence>
<protein>
    <submittedName>
        <fullName evidence="3">Geranylgeranyl reductase family protein</fullName>
    </submittedName>
</protein>
<comment type="caution">
    <text evidence="3">The sequence shown here is derived from an EMBL/GenBank/DDBJ whole genome shotgun (WGS) entry which is preliminary data.</text>
</comment>
<evidence type="ECO:0000259" key="2">
    <source>
        <dbReference type="Pfam" id="PF01494"/>
    </source>
</evidence>
<dbReference type="RefSeq" id="WP_242624928.1">
    <property type="nucleotide sequence ID" value="NZ_SHKY01000001.1"/>
</dbReference>
<dbReference type="Proteomes" id="UP000292564">
    <property type="component" value="Unassembled WGS sequence"/>
</dbReference>
<feature type="region of interest" description="Disordered" evidence="1">
    <location>
        <begin position="302"/>
        <end position="344"/>
    </location>
</feature>
<organism evidence="3 4">
    <name type="scientific">Krasilnikovia cinnamomea</name>
    <dbReference type="NCBI Taxonomy" id="349313"/>
    <lineage>
        <taxon>Bacteria</taxon>
        <taxon>Bacillati</taxon>
        <taxon>Actinomycetota</taxon>
        <taxon>Actinomycetes</taxon>
        <taxon>Micromonosporales</taxon>
        <taxon>Micromonosporaceae</taxon>
        <taxon>Krasilnikovia</taxon>
    </lineage>
</organism>
<proteinExistence type="predicted"/>
<dbReference type="SUPFAM" id="SSF51905">
    <property type="entry name" value="FAD/NAD(P)-binding domain"/>
    <property type="match status" value="1"/>
</dbReference>